<dbReference type="Gene3D" id="3.40.50.1000">
    <property type="entry name" value="HAD superfamily/HAD-like"/>
    <property type="match status" value="1"/>
</dbReference>
<dbReference type="NCBIfam" id="TIGR01686">
    <property type="entry name" value="FkbH"/>
    <property type="match status" value="1"/>
</dbReference>
<dbReference type="InterPro" id="IPR010033">
    <property type="entry name" value="HAD_SF_ppase_IIIC"/>
</dbReference>
<keyword evidence="2" id="KW-1185">Reference proteome</keyword>
<dbReference type="InterPro" id="IPR036514">
    <property type="entry name" value="SGNH_hydro_sf"/>
</dbReference>
<dbReference type="NCBIfam" id="TIGR01681">
    <property type="entry name" value="HAD-SF-IIIC"/>
    <property type="match status" value="1"/>
</dbReference>
<dbReference type="Gene3D" id="3.40.630.30">
    <property type="match status" value="1"/>
</dbReference>
<organism evidence="1 2">
    <name type="scientific">Streptomyces yaizuensis</name>
    <dbReference type="NCBI Taxonomy" id="2989713"/>
    <lineage>
        <taxon>Bacteria</taxon>
        <taxon>Bacillati</taxon>
        <taxon>Actinomycetota</taxon>
        <taxon>Actinomycetes</taxon>
        <taxon>Kitasatosporales</taxon>
        <taxon>Streptomycetaceae</taxon>
        <taxon>Streptomyces</taxon>
    </lineage>
</organism>
<dbReference type="Proteomes" id="UP001291653">
    <property type="component" value="Unassembled WGS sequence"/>
</dbReference>
<comment type="caution">
    <text evidence="1">The sequence shown here is derived from an EMBL/GenBank/DDBJ whole genome shotgun (WGS) entry which is preliminary data.</text>
</comment>
<evidence type="ECO:0000313" key="2">
    <source>
        <dbReference type="Proteomes" id="UP001291653"/>
    </source>
</evidence>
<reference evidence="1 2" key="1">
    <citation type="submission" date="2022-10" db="EMBL/GenBank/DDBJ databases">
        <title>Draft genome sequence of Streptomyces sp. YSPA8.</title>
        <authorList>
            <person name="Moriuchi R."/>
            <person name="Dohra H."/>
            <person name="Yamamura H."/>
            <person name="Kodani S."/>
        </authorList>
    </citation>
    <scope>NUCLEOTIDE SEQUENCE [LARGE SCALE GENOMIC DNA]</scope>
    <source>
        <strain evidence="1 2">YSPA8</strain>
    </source>
</reference>
<protein>
    <submittedName>
        <fullName evidence="1">HAD-IIIC family phosphatase</fullName>
    </submittedName>
</protein>
<name>A0ABQ5NZ07_9ACTN</name>
<dbReference type="RefSeq" id="WP_323447647.1">
    <property type="nucleotide sequence ID" value="NZ_BSBI01000005.1"/>
</dbReference>
<dbReference type="InterPro" id="IPR010037">
    <property type="entry name" value="FkbH_domain"/>
</dbReference>
<dbReference type="Gene3D" id="3.40.50.1110">
    <property type="entry name" value="SGNH hydrolase"/>
    <property type="match status" value="1"/>
</dbReference>
<accession>A0ABQ5NZ07</accession>
<dbReference type="EMBL" id="BSBI01000005">
    <property type="protein sequence ID" value="GLF95599.1"/>
    <property type="molecule type" value="Genomic_DNA"/>
</dbReference>
<evidence type="ECO:0000313" key="1">
    <source>
        <dbReference type="EMBL" id="GLF95599.1"/>
    </source>
</evidence>
<dbReference type="InterPro" id="IPR016181">
    <property type="entry name" value="Acyl_CoA_acyltransferase"/>
</dbReference>
<dbReference type="InterPro" id="IPR023214">
    <property type="entry name" value="HAD_sf"/>
</dbReference>
<dbReference type="SUPFAM" id="SSF55729">
    <property type="entry name" value="Acyl-CoA N-acyltransferases (Nat)"/>
    <property type="match status" value="1"/>
</dbReference>
<dbReference type="InterPro" id="IPR036412">
    <property type="entry name" value="HAD-like_sf"/>
</dbReference>
<proteinExistence type="predicted"/>
<sequence>MATVASTTVGERTGPLDRLRALHREGRLVPAYPEVPGLLAELTAGGDPAGPPAPDLVRAGQLLARLDADEVLAAHPTADAVTVAVTGHSTLSGLTAPLTAELSRHGLLPRLRSGDFGSWFRDLQDTGSELYAARADVVLCVLDAQVVFDELPHPWLVEDVERVAAAKLALIGSLAERYVTEGSGTLVLNTLPLLRGQARRLVDARSRARLGVAWRELNAGLLRLAAAHDRVHVVDLDPLVASSGPVQDPRLAAYAKVLLGDELLAGYAREVGHLARGLRGRTKKVLVVDLDNTLWDGILGDDGPEGIAAATTYRGEAFGRFQKAVGQIGAQGVLLAVCSKNDREPVLNVLRGHPDMVLRETDFVRVNANWEPKDGNLLDIAQRLNLGVDSLVFADDSPFECGLVASSLPGVAVVRLDEEPALHVERLLADGWFDVPELTAEDRARAAQYRTDAARQDLQESAGSMEEYLAGLGVEVELSPVREHEIARVSQVTLRTNQFNLTTERLQQADVRARLDSPGHLVLAIRSRDRFGDNGLVGAVFIDTARDGGGWHIDNMLLSCRVFARGIEQSCLAAVVRAARAAGAGAVYARFRPTAKNHKVGGLYPGVGFVESARGDAGSVDFRHDLAEEALPSVPDHVRLTAHVSRAPAPGAQG</sequence>
<dbReference type="SUPFAM" id="SSF56784">
    <property type="entry name" value="HAD-like"/>
    <property type="match status" value="1"/>
</dbReference>
<gene>
    <name evidence="1" type="ORF">SYYSPA8_14900</name>
</gene>